<accession>A0A4U0WBW4</accession>
<evidence type="ECO:0000313" key="2">
    <source>
        <dbReference type="EMBL" id="TKA59713.1"/>
    </source>
</evidence>
<dbReference type="Gene3D" id="3.40.50.12780">
    <property type="entry name" value="N-terminal domain of ligase-like"/>
    <property type="match status" value="1"/>
</dbReference>
<dbReference type="GO" id="GO:0016405">
    <property type="term" value="F:CoA-ligase activity"/>
    <property type="evidence" value="ECO:0007669"/>
    <property type="project" value="TreeGrafter"/>
</dbReference>
<dbReference type="InterPro" id="IPR045851">
    <property type="entry name" value="AMP-bd_C_sf"/>
</dbReference>
<protein>
    <recommendedName>
        <fullName evidence="1">AMP-dependent synthetase/ligase domain-containing protein</fullName>
    </recommendedName>
</protein>
<dbReference type="PANTHER" id="PTHR24096:SF267">
    <property type="entry name" value="MALONATE--COA LIGASE ACSF3, MITOCHONDRIAL"/>
    <property type="match status" value="1"/>
</dbReference>
<dbReference type="InterPro" id="IPR042099">
    <property type="entry name" value="ANL_N_sf"/>
</dbReference>
<keyword evidence="3" id="KW-1185">Reference proteome</keyword>
<dbReference type="Gene3D" id="3.30.300.30">
    <property type="match status" value="1"/>
</dbReference>
<dbReference type="AlphaFoldDB" id="A0A4U0WBW4"/>
<feature type="domain" description="AMP-dependent synthetase/ligase" evidence="1">
    <location>
        <begin position="36"/>
        <end position="164"/>
    </location>
</feature>
<dbReference type="OrthoDB" id="10253869at2759"/>
<proteinExistence type="predicted"/>
<dbReference type="STRING" id="329884.A0A4U0WBW4"/>
<dbReference type="InterPro" id="IPR000873">
    <property type="entry name" value="AMP-dep_synth/lig_dom"/>
</dbReference>
<evidence type="ECO:0000313" key="3">
    <source>
        <dbReference type="Proteomes" id="UP000309340"/>
    </source>
</evidence>
<dbReference type="EMBL" id="NAJQ01001399">
    <property type="protein sequence ID" value="TKA59713.1"/>
    <property type="molecule type" value="Genomic_DNA"/>
</dbReference>
<dbReference type="Proteomes" id="UP000309340">
    <property type="component" value="Unassembled WGS sequence"/>
</dbReference>
<dbReference type="SUPFAM" id="SSF56801">
    <property type="entry name" value="Acetyl-CoA synthetase-like"/>
    <property type="match status" value="1"/>
</dbReference>
<dbReference type="PANTHER" id="PTHR24096">
    <property type="entry name" value="LONG-CHAIN-FATTY-ACID--COA LIGASE"/>
    <property type="match status" value="1"/>
</dbReference>
<gene>
    <name evidence="2" type="ORF">B0A55_13136</name>
</gene>
<reference evidence="2 3" key="1">
    <citation type="submission" date="2017-03" db="EMBL/GenBank/DDBJ databases">
        <title>Genomes of endolithic fungi from Antarctica.</title>
        <authorList>
            <person name="Coleine C."/>
            <person name="Masonjones S."/>
            <person name="Stajich J.E."/>
        </authorList>
    </citation>
    <scope>NUCLEOTIDE SEQUENCE [LARGE SCALE GENOMIC DNA]</scope>
    <source>
        <strain evidence="2 3">CCFEE 5184</strain>
    </source>
</reference>
<evidence type="ECO:0000259" key="1">
    <source>
        <dbReference type="Pfam" id="PF00501"/>
    </source>
</evidence>
<comment type="caution">
    <text evidence="2">The sequence shown here is derived from an EMBL/GenBank/DDBJ whole genome shotgun (WGS) entry which is preliminary data.</text>
</comment>
<dbReference type="Pfam" id="PF00501">
    <property type="entry name" value="AMP-binding"/>
    <property type="match status" value="1"/>
</dbReference>
<dbReference type="Gene3D" id="3.40.50.980">
    <property type="match status" value="1"/>
</dbReference>
<organism evidence="2 3">
    <name type="scientific">Friedmanniomyces simplex</name>
    <dbReference type="NCBI Taxonomy" id="329884"/>
    <lineage>
        <taxon>Eukaryota</taxon>
        <taxon>Fungi</taxon>
        <taxon>Dikarya</taxon>
        <taxon>Ascomycota</taxon>
        <taxon>Pezizomycotina</taxon>
        <taxon>Dothideomycetes</taxon>
        <taxon>Dothideomycetidae</taxon>
        <taxon>Mycosphaerellales</taxon>
        <taxon>Teratosphaeriaceae</taxon>
        <taxon>Friedmanniomyces</taxon>
    </lineage>
</organism>
<name>A0A4U0WBW4_9PEZI</name>
<sequence length="277" mass="29689">MTQFYDIQTWGPEIGPTSNFLFSTANFRIIAPSIAAAVWKVGGTVVMPGPAFAPETVLAAIEKHEITHLLLLPAQVHSVVAHPTFKNRHVDTVRSILTGSDVATRDLLFKISAAFPSAAVCAAHGMTEGGGFLQWTCFYDDAAGRWFKTGDSGMINSDGVIYILGRIKDVVMRAGIPITAAALESSIGQFTGASTAVVAIPSPSLGQEPFAVLQDFHGKSEAQVKQGVINLFGNDYRLLGAASLKQLGLNAFPLNATGKVMKVELQRVVEEYLDRQK</sequence>